<evidence type="ECO:0000313" key="3">
    <source>
        <dbReference type="Proteomes" id="UP001162156"/>
    </source>
</evidence>
<reference evidence="2" key="1">
    <citation type="journal article" date="2023" name="Insect Mol. Biol.">
        <title>Genome sequencing provides insights into the evolution of gene families encoding plant cell wall-degrading enzymes in longhorned beetles.</title>
        <authorList>
            <person name="Shin N.R."/>
            <person name="Okamura Y."/>
            <person name="Kirsch R."/>
            <person name="Pauchet Y."/>
        </authorList>
    </citation>
    <scope>NUCLEOTIDE SEQUENCE</scope>
    <source>
        <strain evidence="2">RBIC_L_NR</strain>
    </source>
</reference>
<sequence length="270" mass="29985">MECAPVEAKKKMESMLASFRREKAKGKATGKGRHKIYVSKWFAFSRLAFLLDRDEPRTTIDTVEEENTGPETESEREKLENEEAAINSQDGDEISTQTAEISTPRLQIPVAKTSFTPLRKRKRPPEPEVHPKVDEGLGILKTAVSINALKADGCSVYGQHVACKLRGYTNKTRNIVKHHINNVLFNADMGQYDIVESTSRSTSNSNLSVFSQPVRSFLQFESIIPSPDLYKSSATHTPVPTPSPQHETTAPSTHSYPMSATLVPQSQTPT</sequence>
<evidence type="ECO:0000256" key="1">
    <source>
        <dbReference type="SAM" id="MobiDB-lite"/>
    </source>
</evidence>
<gene>
    <name evidence="2" type="ORF">NQ314_004969</name>
</gene>
<protein>
    <submittedName>
        <fullName evidence="2">Uncharacterized protein</fullName>
    </submittedName>
</protein>
<comment type="caution">
    <text evidence="2">The sequence shown here is derived from an EMBL/GenBank/DDBJ whole genome shotgun (WGS) entry which is preliminary data.</text>
</comment>
<evidence type="ECO:0000313" key="2">
    <source>
        <dbReference type="EMBL" id="KAJ8964358.1"/>
    </source>
</evidence>
<keyword evidence="3" id="KW-1185">Reference proteome</keyword>
<name>A0AAV8ZJM8_9CUCU</name>
<dbReference type="AlphaFoldDB" id="A0AAV8ZJM8"/>
<organism evidence="2 3">
    <name type="scientific">Rhamnusium bicolor</name>
    <dbReference type="NCBI Taxonomy" id="1586634"/>
    <lineage>
        <taxon>Eukaryota</taxon>
        <taxon>Metazoa</taxon>
        <taxon>Ecdysozoa</taxon>
        <taxon>Arthropoda</taxon>
        <taxon>Hexapoda</taxon>
        <taxon>Insecta</taxon>
        <taxon>Pterygota</taxon>
        <taxon>Neoptera</taxon>
        <taxon>Endopterygota</taxon>
        <taxon>Coleoptera</taxon>
        <taxon>Polyphaga</taxon>
        <taxon>Cucujiformia</taxon>
        <taxon>Chrysomeloidea</taxon>
        <taxon>Cerambycidae</taxon>
        <taxon>Lepturinae</taxon>
        <taxon>Rhagiini</taxon>
        <taxon>Rhamnusium</taxon>
    </lineage>
</organism>
<dbReference type="PANTHER" id="PTHR21505:SF8">
    <property type="entry name" value="DPT-YFP REPRESSOR BY OVEREXPRESSION, ISOFORM D-RELATED"/>
    <property type="match status" value="1"/>
</dbReference>
<accession>A0AAV8ZJM8</accession>
<feature type="region of interest" description="Disordered" evidence="1">
    <location>
        <begin position="59"/>
        <end position="100"/>
    </location>
</feature>
<dbReference type="EMBL" id="JANEYF010001374">
    <property type="protein sequence ID" value="KAJ8964358.1"/>
    <property type="molecule type" value="Genomic_DNA"/>
</dbReference>
<feature type="compositionally biased region" description="Acidic residues" evidence="1">
    <location>
        <begin position="62"/>
        <end position="72"/>
    </location>
</feature>
<proteinExistence type="predicted"/>
<feature type="region of interest" description="Disordered" evidence="1">
    <location>
        <begin position="231"/>
        <end position="270"/>
    </location>
</feature>
<feature type="compositionally biased region" description="Polar residues" evidence="1">
    <location>
        <begin position="86"/>
        <end position="100"/>
    </location>
</feature>
<feature type="compositionally biased region" description="Polar residues" evidence="1">
    <location>
        <begin position="232"/>
        <end position="270"/>
    </location>
</feature>
<dbReference type="PANTHER" id="PTHR21505">
    <property type="entry name" value="MADF DOMAIN-CONTAINING PROTEIN-RELATED"/>
    <property type="match status" value="1"/>
</dbReference>
<dbReference type="Proteomes" id="UP001162156">
    <property type="component" value="Unassembled WGS sequence"/>
</dbReference>